<evidence type="ECO:0000313" key="2">
    <source>
        <dbReference type="Proteomes" id="UP001055072"/>
    </source>
</evidence>
<accession>A0ACB8TLP7</accession>
<reference evidence="1" key="1">
    <citation type="journal article" date="2021" name="Environ. Microbiol.">
        <title>Gene family expansions and transcriptome signatures uncover fungal adaptations to wood decay.</title>
        <authorList>
            <person name="Hage H."/>
            <person name="Miyauchi S."/>
            <person name="Viragh M."/>
            <person name="Drula E."/>
            <person name="Min B."/>
            <person name="Chaduli D."/>
            <person name="Navarro D."/>
            <person name="Favel A."/>
            <person name="Norest M."/>
            <person name="Lesage-Meessen L."/>
            <person name="Balint B."/>
            <person name="Merenyi Z."/>
            <person name="de Eugenio L."/>
            <person name="Morin E."/>
            <person name="Martinez A.T."/>
            <person name="Baldrian P."/>
            <person name="Stursova M."/>
            <person name="Martinez M.J."/>
            <person name="Novotny C."/>
            <person name="Magnuson J.K."/>
            <person name="Spatafora J.W."/>
            <person name="Maurice S."/>
            <person name="Pangilinan J."/>
            <person name="Andreopoulos W."/>
            <person name="LaButti K."/>
            <person name="Hundley H."/>
            <person name="Na H."/>
            <person name="Kuo A."/>
            <person name="Barry K."/>
            <person name="Lipzen A."/>
            <person name="Henrissat B."/>
            <person name="Riley R."/>
            <person name="Ahrendt S."/>
            <person name="Nagy L.G."/>
            <person name="Grigoriev I.V."/>
            <person name="Martin F."/>
            <person name="Rosso M.N."/>
        </authorList>
    </citation>
    <scope>NUCLEOTIDE SEQUENCE</scope>
    <source>
        <strain evidence="1">CBS 384.51</strain>
    </source>
</reference>
<organism evidence="1 2">
    <name type="scientific">Irpex rosettiformis</name>
    <dbReference type="NCBI Taxonomy" id="378272"/>
    <lineage>
        <taxon>Eukaryota</taxon>
        <taxon>Fungi</taxon>
        <taxon>Dikarya</taxon>
        <taxon>Basidiomycota</taxon>
        <taxon>Agaricomycotina</taxon>
        <taxon>Agaricomycetes</taxon>
        <taxon>Polyporales</taxon>
        <taxon>Irpicaceae</taxon>
        <taxon>Irpex</taxon>
    </lineage>
</organism>
<keyword evidence="2" id="KW-1185">Reference proteome</keyword>
<dbReference type="EMBL" id="MU275104">
    <property type="protein sequence ID" value="KAI0082914.1"/>
    <property type="molecule type" value="Genomic_DNA"/>
</dbReference>
<name>A0ACB8TLP7_9APHY</name>
<evidence type="ECO:0000313" key="1">
    <source>
        <dbReference type="EMBL" id="KAI0082914.1"/>
    </source>
</evidence>
<comment type="caution">
    <text evidence="1">The sequence shown here is derived from an EMBL/GenBank/DDBJ whole genome shotgun (WGS) entry which is preliminary data.</text>
</comment>
<gene>
    <name evidence="1" type="ORF">BDY19DRAFT_999091</name>
</gene>
<sequence length="59" mass="6949">MLFFLRLRRVTAPSALAPVVIAFVTLIDWRRLVFRDGIIQGSIFLQRFVFIAPLDPRYR</sequence>
<protein>
    <submittedName>
        <fullName evidence="1">Uncharacterized protein</fullName>
    </submittedName>
</protein>
<dbReference type="Proteomes" id="UP001055072">
    <property type="component" value="Unassembled WGS sequence"/>
</dbReference>
<proteinExistence type="predicted"/>